<dbReference type="InterPro" id="IPR020843">
    <property type="entry name" value="ER"/>
</dbReference>
<keyword evidence="1" id="KW-0521">NADP</keyword>
<dbReference type="SUPFAM" id="SSF50129">
    <property type="entry name" value="GroES-like"/>
    <property type="match status" value="1"/>
</dbReference>
<organism evidence="4 5">
    <name type="scientific">Verminephrobacter eiseniae (strain EF01-2)</name>
    <dbReference type="NCBI Taxonomy" id="391735"/>
    <lineage>
        <taxon>Bacteria</taxon>
        <taxon>Pseudomonadati</taxon>
        <taxon>Pseudomonadota</taxon>
        <taxon>Betaproteobacteria</taxon>
        <taxon>Burkholderiales</taxon>
        <taxon>Comamonadaceae</taxon>
        <taxon>Verminephrobacter</taxon>
    </lineage>
</organism>
<dbReference type="STRING" id="391735.Veis_3808"/>
<name>A1WPG0_VEREI</name>
<evidence type="ECO:0000313" key="4">
    <source>
        <dbReference type="EMBL" id="ABM59517.1"/>
    </source>
</evidence>
<dbReference type="InterPro" id="IPR036291">
    <property type="entry name" value="NAD(P)-bd_dom_sf"/>
</dbReference>
<dbReference type="Gene3D" id="3.40.50.720">
    <property type="entry name" value="NAD(P)-binding Rossmann-like Domain"/>
    <property type="match status" value="1"/>
</dbReference>
<protein>
    <submittedName>
        <fullName evidence="4">Alcohol dehydrogenase, zinc-binding domain protein</fullName>
    </submittedName>
</protein>
<keyword evidence="5" id="KW-1185">Reference proteome</keyword>
<gene>
    <name evidence="4" type="ordered locus">Veis_3808</name>
</gene>
<dbReference type="RefSeq" id="WP_011811505.1">
    <property type="nucleotide sequence ID" value="NC_008786.1"/>
</dbReference>
<dbReference type="InterPro" id="IPR011032">
    <property type="entry name" value="GroES-like_sf"/>
</dbReference>
<dbReference type="Pfam" id="PF08240">
    <property type="entry name" value="ADH_N"/>
    <property type="match status" value="1"/>
</dbReference>
<dbReference type="OrthoDB" id="4190732at2"/>
<evidence type="ECO:0000256" key="1">
    <source>
        <dbReference type="ARBA" id="ARBA00022857"/>
    </source>
</evidence>
<proteinExistence type="predicted"/>
<dbReference type="KEGG" id="vei:Veis_3808"/>
<dbReference type="Proteomes" id="UP000000374">
    <property type="component" value="Chromosome"/>
</dbReference>
<dbReference type="HOGENOM" id="CLU_026673_3_4_4"/>
<dbReference type="SUPFAM" id="SSF51735">
    <property type="entry name" value="NAD(P)-binding Rossmann-fold domains"/>
    <property type="match status" value="1"/>
</dbReference>
<dbReference type="eggNOG" id="COG0604">
    <property type="taxonomic scope" value="Bacteria"/>
</dbReference>
<dbReference type="EMBL" id="CP000542">
    <property type="protein sequence ID" value="ABM59517.1"/>
    <property type="molecule type" value="Genomic_DNA"/>
</dbReference>
<evidence type="ECO:0000313" key="5">
    <source>
        <dbReference type="Proteomes" id="UP000000374"/>
    </source>
</evidence>
<accession>A1WPG0</accession>
<dbReference type="InterPro" id="IPR013149">
    <property type="entry name" value="ADH-like_C"/>
</dbReference>
<dbReference type="InterPro" id="IPR013154">
    <property type="entry name" value="ADH-like_N"/>
</dbReference>
<dbReference type="GO" id="GO:0016651">
    <property type="term" value="F:oxidoreductase activity, acting on NAD(P)H"/>
    <property type="evidence" value="ECO:0007669"/>
    <property type="project" value="TreeGrafter"/>
</dbReference>
<feature type="domain" description="Enoyl reductase (ER)" evidence="3">
    <location>
        <begin position="12"/>
        <end position="320"/>
    </location>
</feature>
<evidence type="ECO:0000256" key="2">
    <source>
        <dbReference type="ARBA" id="ARBA00023002"/>
    </source>
</evidence>
<dbReference type="Pfam" id="PF00107">
    <property type="entry name" value="ADH_zinc_N"/>
    <property type="match status" value="1"/>
</dbReference>
<dbReference type="AlphaFoldDB" id="A1WPG0"/>
<dbReference type="GeneID" id="76462173"/>
<dbReference type="Gene3D" id="3.90.180.10">
    <property type="entry name" value="Medium-chain alcohol dehydrogenases, catalytic domain"/>
    <property type="match status" value="1"/>
</dbReference>
<evidence type="ECO:0000259" key="3">
    <source>
        <dbReference type="SMART" id="SM00829"/>
    </source>
</evidence>
<dbReference type="PANTHER" id="PTHR48106:SF18">
    <property type="entry name" value="QUINONE OXIDOREDUCTASE PIG3"/>
    <property type="match status" value="1"/>
</dbReference>
<keyword evidence="2" id="KW-0560">Oxidoreductase</keyword>
<dbReference type="PANTHER" id="PTHR48106">
    <property type="entry name" value="QUINONE OXIDOREDUCTASE PIG3-RELATED"/>
    <property type="match status" value="1"/>
</dbReference>
<dbReference type="GO" id="GO:0070402">
    <property type="term" value="F:NADPH binding"/>
    <property type="evidence" value="ECO:0007669"/>
    <property type="project" value="TreeGrafter"/>
</dbReference>
<reference evidence="5" key="1">
    <citation type="submission" date="2006-12" db="EMBL/GenBank/DDBJ databases">
        <title>Complete sequence of chromosome 1 of Verminephrobacter eiseniae EF01-2.</title>
        <authorList>
            <person name="Copeland A."/>
            <person name="Lucas S."/>
            <person name="Lapidus A."/>
            <person name="Barry K."/>
            <person name="Detter J.C."/>
            <person name="Glavina del Rio T."/>
            <person name="Dalin E."/>
            <person name="Tice H."/>
            <person name="Pitluck S."/>
            <person name="Chertkov O."/>
            <person name="Brettin T."/>
            <person name="Bruce D."/>
            <person name="Han C."/>
            <person name="Tapia R."/>
            <person name="Gilna P."/>
            <person name="Schmutz J."/>
            <person name="Larimer F."/>
            <person name="Land M."/>
            <person name="Hauser L."/>
            <person name="Kyrpides N."/>
            <person name="Kim E."/>
            <person name="Stahl D."/>
            <person name="Richardson P."/>
        </authorList>
    </citation>
    <scope>NUCLEOTIDE SEQUENCE [LARGE SCALE GENOMIC DNA]</scope>
    <source>
        <strain evidence="5">EF01-2</strain>
    </source>
</reference>
<dbReference type="SMART" id="SM00829">
    <property type="entry name" value="PKS_ER"/>
    <property type="match status" value="1"/>
</dbReference>
<sequence>MKAVRVIAHPDGGRIEVQEIARPTVGPGQVLVRARASGLNRGEITQARDRRAGDPMTVGVEFAGEVAEVGSEVTAWREGDRVMGHGRACQAQFVLADPLAIMPVPSTVSWIEAASFPNAFITAHDAVITNGQLQPGESILVNGASGGVAWAALQIAALWPARPVMAMSRSAEKLARLAQFGVDVGIDSSSQSQVEQVMSATGKRGVDVVIDQVGAPVFEANVQSMAVGGRYVNIARLGGRNAQLDLEQLWLKRLKLIGVTFRTRSEQQRIQCVQACARDMLPFLKDGRIRWAIDRSFALDDIHAAHAYMMESRHFGKIVLTID</sequence>